<protein>
    <submittedName>
        <fullName evidence="1">Uncharacterized protein</fullName>
    </submittedName>
</protein>
<gene>
    <name evidence="1" type="ORF">PR048_030037</name>
</gene>
<comment type="caution">
    <text evidence="1">The sequence shown here is derived from an EMBL/GenBank/DDBJ whole genome shotgun (WGS) entry which is preliminary data.</text>
</comment>
<organism evidence="1 2">
    <name type="scientific">Dryococelus australis</name>
    <dbReference type="NCBI Taxonomy" id="614101"/>
    <lineage>
        <taxon>Eukaryota</taxon>
        <taxon>Metazoa</taxon>
        <taxon>Ecdysozoa</taxon>
        <taxon>Arthropoda</taxon>
        <taxon>Hexapoda</taxon>
        <taxon>Insecta</taxon>
        <taxon>Pterygota</taxon>
        <taxon>Neoptera</taxon>
        <taxon>Polyneoptera</taxon>
        <taxon>Phasmatodea</taxon>
        <taxon>Verophasmatodea</taxon>
        <taxon>Anareolatae</taxon>
        <taxon>Phasmatidae</taxon>
        <taxon>Eurycanthinae</taxon>
        <taxon>Dryococelus</taxon>
    </lineage>
</organism>
<evidence type="ECO:0000313" key="2">
    <source>
        <dbReference type="Proteomes" id="UP001159363"/>
    </source>
</evidence>
<accession>A0ABQ9G7T4</accession>
<dbReference type="PANTHER" id="PTHR46704:SF1">
    <property type="entry name" value="TELOMERE LENGTH REGULATION PROTEIN TEL2 HOMOLOG"/>
    <property type="match status" value="1"/>
</dbReference>
<evidence type="ECO:0000313" key="1">
    <source>
        <dbReference type="EMBL" id="KAJ8868509.1"/>
    </source>
</evidence>
<dbReference type="PANTHER" id="PTHR46704">
    <property type="entry name" value="CXC DOMAIN-CONTAINING PROTEIN-RELATED"/>
    <property type="match status" value="1"/>
</dbReference>
<proteinExistence type="predicted"/>
<keyword evidence="2" id="KW-1185">Reference proteome</keyword>
<name>A0ABQ9G7T4_9NEOP</name>
<reference evidence="1 2" key="1">
    <citation type="submission" date="2023-02" db="EMBL/GenBank/DDBJ databases">
        <title>LHISI_Scaffold_Assembly.</title>
        <authorList>
            <person name="Stuart O.P."/>
            <person name="Cleave R."/>
            <person name="Magrath M.J.L."/>
            <person name="Mikheyev A.S."/>
        </authorList>
    </citation>
    <scope>NUCLEOTIDE SEQUENCE [LARGE SCALE GENOMIC DNA]</scope>
    <source>
        <strain evidence="1">Daus_M_001</strain>
        <tissue evidence="1">Leg muscle</tissue>
    </source>
</reference>
<dbReference type="Proteomes" id="UP001159363">
    <property type="component" value="Chromosome 13"/>
</dbReference>
<sequence>MSTSNECGRLGIIPLEIFHNIPNSQGDSLDNVVMEHLEVPPESTNRQSHDMLKLFVKSQNIPIPESAQSDSQLSNSVVRLGAFHVLMSYLGCIGYVMGGNGLKELLNTINAQLSLDKMLQGHAFSRAVRGHLLVQTALSNIIFGQVQVTVEEQTFIDGLMNDFPSKSPTLDSLKENPYSILLATNDMVKTTHSVHHLEAYIKNVKSHYPGRSCCVIFDGYTNSLNSTKTAEQEQRYRMKKSPDINLNLNTEITVKQDHFLSNEHNKSRLITLLKSQLNENGIESRQTPGDADLLIVASAIDKSNHWTNPPLLSSEEITYHQVQQWLGNELSPELWGWARIPGNHLAPVHAEDPVAPEEILKMIFCRCTKDCSIPEMLPRLSQLSRELSELQTRKGG</sequence>
<dbReference type="EMBL" id="JARBHB010000014">
    <property type="protein sequence ID" value="KAJ8868509.1"/>
    <property type="molecule type" value="Genomic_DNA"/>
</dbReference>